<keyword evidence="3" id="KW-1185">Reference proteome</keyword>
<dbReference type="AlphaFoldDB" id="A0A9P4Y8S2"/>
<keyword evidence="1" id="KW-0732">Signal</keyword>
<sequence length="91" mass="8957">MTGFFAAGGGTGFLLLLLLFENPLGGAGELMTTGFLAGRAGRSSLDRPSPTSPTAPGGAHPLILLDAGEAVATEVVPALRGGGSGADECSW</sequence>
<evidence type="ECO:0008006" key="4">
    <source>
        <dbReference type="Google" id="ProtNLM"/>
    </source>
</evidence>
<name>A0A9P4Y8S2_CRYP1</name>
<accession>A0A9P4Y8S2</accession>
<organism evidence="2 3">
    <name type="scientific">Cryphonectria parasitica (strain ATCC 38755 / EP155)</name>
    <dbReference type="NCBI Taxonomy" id="660469"/>
    <lineage>
        <taxon>Eukaryota</taxon>
        <taxon>Fungi</taxon>
        <taxon>Dikarya</taxon>
        <taxon>Ascomycota</taxon>
        <taxon>Pezizomycotina</taxon>
        <taxon>Sordariomycetes</taxon>
        <taxon>Sordariomycetidae</taxon>
        <taxon>Diaporthales</taxon>
        <taxon>Cryphonectriaceae</taxon>
        <taxon>Cryphonectria-Endothia species complex</taxon>
        <taxon>Cryphonectria</taxon>
    </lineage>
</organism>
<feature type="signal peptide" evidence="1">
    <location>
        <begin position="1"/>
        <end position="27"/>
    </location>
</feature>
<evidence type="ECO:0000313" key="2">
    <source>
        <dbReference type="EMBL" id="KAF3769059.1"/>
    </source>
</evidence>
<protein>
    <recommendedName>
        <fullName evidence="4">Secreted protein</fullName>
    </recommendedName>
</protein>
<gene>
    <name evidence="2" type="ORF">M406DRAFT_337354</name>
</gene>
<dbReference type="EMBL" id="MU032345">
    <property type="protein sequence ID" value="KAF3769059.1"/>
    <property type="molecule type" value="Genomic_DNA"/>
</dbReference>
<dbReference type="Proteomes" id="UP000803844">
    <property type="component" value="Unassembled WGS sequence"/>
</dbReference>
<feature type="chain" id="PRO_5040241892" description="Secreted protein" evidence="1">
    <location>
        <begin position="28"/>
        <end position="91"/>
    </location>
</feature>
<comment type="caution">
    <text evidence="2">The sequence shown here is derived from an EMBL/GenBank/DDBJ whole genome shotgun (WGS) entry which is preliminary data.</text>
</comment>
<dbReference type="RefSeq" id="XP_040780020.1">
    <property type="nucleotide sequence ID" value="XM_040921246.1"/>
</dbReference>
<proteinExistence type="predicted"/>
<evidence type="ECO:0000256" key="1">
    <source>
        <dbReference type="SAM" id="SignalP"/>
    </source>
</evidence>
<dbReference type="GeneID" id="63838375"/>
<evidence type="ECO:0000313" key="3">
    <source>
        <dbReference type="Proteomes" id="UP000803844"/>
    </source>
</evidence>
<reference evidence="2" key="1">
    <citation type="journal article" date="2020" name="Phytopathology">
        <title>Genome sequence of the chestnut blight fungus Cryphonectria parasitica EP155: A fundamental resource for an archetypical invasive plant pathogen.</title>
        <authorList>
            <person name="Crouch J.A."/>
            <person name="Dawe A."/>
            <person name="Aerts A."/>
            <person name="Barry K."/>
            <person name="Churchill A.C.L."/>
            <person name="Grimwood J."/>
            <person name="Hillman B."/>
            <person name="Milgroom M.G."/>
            <person name="Pangilinan J."/>
            <person name="Smith M."/>
            <person name="Salamov A."/>
            <person name="Schmutz J."/>
            <person name="Yadav J."/>
            <person name="Grigoriev I.V."/>
            <person name="Nuss D."/>
        </authorList>
    </citation>
    <scope>NUCLEOTIDE SEQUENCE</scope>
    <source>
        <strain evidence="2">EP155</strain>
    </source>
</reference>